<reference evidence="3 4" key="1">
    <citation type="submission" date="2021-01" db="EMBL/GenBank/DDBJ databases">
        <title>Tumebacillus sp. strain ITR2 16S ribosomal RNA gene Genome sequencing and assembly.</title>
        <authorList>
            <person name="Kang M."/>
        </authorList>
    </citation>
    <scope>NUCLEOTIDE SEQUENCE [LARGE SCALE GENOMIC DNA]</scope>
    <source>
        <strain evidence="3 4">ITR2</strain>
    </source>
</reference>
<protein>
    <submittedName>
        <fullName evidence="3">ComF family protein</fullName>
    </submittedName>
</protein>
<dbReference type="PANTHER" id="PTHR47505:SF1">
    <property type="entry name" value="DNA UTILIZATION PROTEIN YHGH"/>
    <property type="match status" value="1"/>
</dbReference>
<dbReference type="RefSeq" id="WP_201630820.1">
    <property type="nucleotide sequence ID" value="NZ_JAEQNB010000001.1"/>
</dbReference>
<evidence type="ECO:0000259" key="2">
    <source>
        <dbReference type="Pfam" id="PF18912"/>
    </source>
</evidence>
<dbReference type="InterPro" id="IPR044005">
    <property type="entry name" value="DZR_2"/>
</dbReference>
<gene>
    <name evidence="3" type="ORF">JJB07_02495</name>
</gene>
<dbReference type="InterPro" id="IPR029057">
    <property type="entry name" value="PRTase-like"/>
</dbReference>
<name>A0ABS1J5K1_9BACL</name>
<evidence type="ECO:0000313" key="3">
    <source>
        <dbReference type="EMBL" id="MBL0385507.1"/>
    </source>
</evidence>
<evidence type="ECO:0000256" key="1">
    <source>
        <dbReference type="ARBA" id="ARBA00008007"/>
    </source>
</evidence>
<dbReference type="Pfam" id="PF18912">
    <property type="entry name" value="DZR_2"/>
    <property type="match status" value="1"/>
</dbReference>
<evidence type="ECO:0000313" key="4">
    <source>
        <dbReference type="Proteomes" id="UP000602284"/>
    </source>
</evidence>
<accession>A0ABS1J5K1</accession>
<dbReference type="SUPFAM" id="SSF53271">
    <property type="entry name" value="PRTase-like"/>
    <property type="match status" value="1"/>
</dbReference>
<dbReference type="InterPro" id="IPR051910">
    <property type="entry name" value="ComF/GntX_DNA_util-trans"/>
</dbReference>
<dbReference type="CDD" id="cd06223">
    <property type="entry name" value="PRTases_typeI"/>
    <property type="match status" value="1"/>
</dbReference>
<keyword evidence="4" id="KW-1185">Reference proteome</keyword>
<sequence length="230" mass="25667">MLGLLFPEPPRCLLCRQNFIQNPEEAVCAPCLAQVQRSAPPLCRLCGRKSLTRAICYDCRRRSESFFLKACSYGPYRGKLRELILAVKKDRRTELLPILAEYLADVWAAELVDKGVSCLVPVPMAEEKRRERGFNQAELLARKLGGLVRVRVCEALTWQGERRAQIARDREQRLEGMGESLGLSKDAELVAGEVVCLVDDVYTTGSTANACAKKLHEAGARAVYVLTLAR</sequence>
<dbReference type="Proteomes" id="UP000602284">
    <property type="component" value="Unassembled WGS sequence"/>
</dbReference>
<proteinExistence type="inferred from homology"/>
<feature type="domain" description="Double zinc ribbon" evidence="2">
    <location>
        <begin position="2"/>
        <end position="60"/>
    </location>
</feature>
<dbReference type="EMBL" id="JAEQNB010000001">
    <property type="protein sequence ID" value="MBL0385507.1"/>
    <property type="molecule type" value="Genomic_DNA"/>
</dbReference>
<dbReference type="Gene3D" id="3.40.50.2020">
    <property type="match status" value="1"/>
</dbReference>
<comment type="similarity">
    <text evidence="1">Belongs to the ComF/GntX family.</text>
</comment>
<dbReference type="PANTHER" id="PTHR47505">
    <property type="entry name" value="DNA UTILIZATION PROTEIN YHGH"/>
    <property type="match status" value="1"/>
</dbReference>
<comment type="caution">
    <text evidence="3">The sequence shown here is derived from an EMBL/GenBank/DDBJ whole genome shotgun (WGS) entry which is preliminary data.</text>
</comment>
<dbReference type="InterPro" id="IPR000836">
    <property type="entry name" value="PRTase_dom"/>
</dbReference>
<organism evidence="3 4">
    <name type="scientific">Tumebacillus amylolyticus</name>
    <dbReference type="NCBI Taxonomy" id="2801339"/>
    <lineage>
        <taxon>Bacteria</taxon>
        <taxon>Bacillati</taxon>
        <taxon>Bacillota</taxon>
        <taxon>Bacilli</taxon>
        <taxon>Bacillales</taxon>
        <taxon>Alicyclobacillaceae</taxon>
        <taxon>Tumebacillus</taxon>
    </lineage>
</organism>